<feature type="compositionally biased region" description="Basic and acidic residues" evidence="1">
    <location>
        <begin position="144"/>
        <end position="154"/>
    </location>
</feature>
<proteinExistence type="predicted"/>
<name>A0A7H1MZJ3_9PROT</name>
<dbReference type="Proteomes" id="UP000516369">
    <property type="component" value="Chromosome"/>
</dbReference>
<evidence type="ECO:0000313" key="2">
    <source>
        <dbReference type="EMBL" id="QNT68879.1"/>
    </source>
</evidence>
<evidence type="ECO:0000313" key="3">
    <source>
        <dbReference type="Proteomes" id="UP000516369"/>
    </source>
</evidence>
<dbReference type="AlphaFoldDB" id="A0A7H1MZJ3"/>
<keyword evidence="3" id="KW-1185">Reference proteome</keyword>
<protein>
    <submittedName>
        <fullName evidence="2">Uncharacterized protein</fullName>
    </submittedName>
</protein>
<dbReference type="EMBL" id="CP053923">
    <property type="protein sequence ID" value="QNT68879.1"/>
    <property type="molecule type" value="Genomic_DNA"/>
</dbReference>
<dbReference type="KEGG" id="dvn:HQ394_05310"/>
<dbReference type="RefSeq" id="WP_190262390.1">
    <property type="nucleotide sequence ID" value="NZ_CP053923.1"/>
</dbReference>
<reference evidence="2 3" key="1">
    <citation type="submission" date="2020-05" db="EMBL/GenBank/DDBJ databases">
        <title>Complete closed genome sequence of Defluviicoccus vanus.</title>
        <authorList>
            <person name="Bessarab I."/>
            <person name="Arumugam K."/>
            <person name="Maszenan A.M."/>
            <person name="Seviour R.J."/>
            <person name="Williams R.B."/>
        </authorList>
    </citation>
    <scope>NUCLEOTIDE SEQUENCE [LARGE SCALE GENOMIC DNA]</scope>
    <source>
        <strain evidence="2 3">Ben 114</strain>
    </source>
</reference>
<gene>
    <name evidence="2" type="ORF">HQ394_05310</name>
</gene>
<feature type="region of interest" description="Disordered" evidence="1">
    <location>
        <begin position="144"/>
        <end position="163"/>
    </location>
</feature>
<accession>A0A7H1MZJ3</accession>
<sequence>MWTIPGIAADNVLLKTDGTLTLNAAIQTTGSGDPLVLVANRFLNRAGSAALSTSNAGRWLVYSLDPAADERAGLNGTLLYNTGYATSPPGSIATAGNVFAYAQSPPPPPPAAEPAEPADVLEIATTPINTEPLIQVTTPLDRGARLRRAVDRHRSASGRPAGR</sequence>
<organism evidence="2 3">
    <name type="scientific">Defluviicoccus vanus</name>
    <dbReference type="NCBI Taxonomy" id="111831"/>
    <lineage>
        <taxon>Bacteria</taxon>
        <taxon>Pseudomonadati</taxon>
        <taxon>Pseudomonadota</taxon>
        <taxon>Alphaproteobacteria</taxon>
        <taxon>Rhodospirillales</taxon>
        <taxon>Rhodospirillaceae</taxon>
        <taxon>Defluviicoccus</taxon>
    </lineage>
</organism>
<evidence type="ECO:0000256" key="1">
    <source>
        <dbReference type="SAM" id="MobiDB-lite"/>
    </source>
</evidence>